<evidence type="ECO:0000313" key="1">
    <source>
        <dbReference type="EMBL" id="KAF9729515.1"/>
    </source>
</evidence>
<dbReference type="InterPro" id="IPR053144">
    <property type="entry name" value="Acetyltransferase_Butenolide"/>
</dbReference>
<organism evidence="1 2">
    <name type="scientific">Paraphaeosphaeria minitans</name>
    <dbReference type="NCBI Taxonomy" id="565426"/>
    <lineage>
        <taxon>Eukaryota</taxon>
        <taxon>Fungi</taxon>
        <taxon>Dikarya</taxon>
        <taxon>Ascomycota</taxon>
        <taxon>Pezizomycotina</taxon>
        <taxon>Dothideomycetes</taxon>
        <taxon>Pleosporomycetidae</taxon>
        <taxon>Pleosporales</taxon>
        <taxon>Massarineae</taxon>
        <taxon>Didymosphaeriaceae</taxon>
        <taxon>Paraphaeosphaeria</taxon>
    </lineage>
</organism>
<dbReference type="PANTHER" id="PTHR43233:SF1">
    <property type="entry name" value="FAMILY N-ACETYLTRANSFERASE, PUTATIVE (AFU_ORTHOLOGUE AFUA_6G03350)-RELATED"/>
    <property type="match status" value="1"/>
</dbReference>
<dbReference type="AlphaFoldDB" id="A0A9P6G805"/>
<dbReference type="PANTHER" id="PTHR43233">
    <property type="entry name" value="FAMILY N-ACETYLTRANSFERASE, PUTATIVE (AFU_ORTHOLOGUE AFUA_6G03350)-RELATED"/>
    <property type="match status" value="1"/>
</dbReference>
<reference evidence="1" key="1">
    <citation type="journal article" date="2020" name="Mol. Plant Microbe Interact.">
        <title>Genome Sequence of the Biocontrol Agent Coniothyrium minitans strain Conio (IMI 134523).</title>
        <authorList>
            <person name="Patel D."/>
            <person name="Shittu T.A."/>
            <person name="Baroncelli R."/>
            <person name="Muthumeenakshi S."/>
            <person name="Osborne T.H."/>
            <person name="Janganan T.K."/>
            <person name="Sreenivasaprasad S."/>
        </authorList>
    </citation>
    <scope>NUCLEOTIDE SEQUENCE</scope>
    <source>
        <strain evidence="1">Conio</strain>
    </source>
</reference>
<dbReference type="Gene3D" id="3.40.630.30">
    <property type="match status" value="1"/>
</dbReference>
<comment type="caution">
    <text evidence="1">The sequence shown here is derived from an EMBL/GenBank/DDBJ whole genome shotgun (WGS) entry which is preliminary data.</text>
</comment>
<keyword evidence="2" id="KW-1185">Reference proteome</keyword>
<dbReference type="EMBL" id="WJXW01000016">
    <property type="protein sequence ID" value="KAF9729515.1"/>
    <property type="molecule type" value="Genomic_DNA"/>
</dbReference>
<evidence type="ECO:0000313" key="2">
    <source>
        <dbReference type="Proteomes" id="UP000756921"/>
    </source>
</evidence>
<proteinExistence type="predicted"/>
<sequence length="71" mass="7965">MCWARWIAHDQMETMLDDSCTLGMHEASGAERRPIDMARMITDYVSSRCLTDVYVLKGFRGHGLGLGLGQC</sequence>
<dbReference type="Proteomes" id="UP000756921">
    <property type="component" value="Unassembled WGS sequence"/>
</dbReference>
<accession>A0A9P6G805</accession>
<gene>
    <name evidence="1" type="ORF">PMIN01_12379</name>
</gene>
<dbReference type="OrthoDB" id="10039976at2759"/>
<protein>
    <submittedName>
        <fullName evidence="1">GNAT family n-acetyltransferase</fullName>
    </submittedName>
</protein>
<name>A0A9P6G805_9PLEO</name>